<dbReference type="HOGENOM" id="CLU_2805240_0_0_4"/>
<proteinExistence type="predicted"/>
<name>Q0JZG3_CUPNH</name>
<keyword evidence="2" id="KW-1185">Reference proteome</keyword>
<dbReference type="Proteomes" id="UP000008210">
    <property type="component" value="Chromosome 2"/>
</dbReference>
<reference evidence="1 2" key="1">
    <citation type="journal article" date="2006" name="Nat. Biotechnol.">
        <title>Genome sequence of the bioplastic-producing 'Knallgas' bacterium Ralstonia eutropha H16.</title>
        <authorList>
            <person name="Pohlmann A."/>
            <person name="Fricke W.F."/>
            <person name="Reinecke F."/>
            <person name="Kusian B."/>
            <person name="Liesegang H."/>
            <person name="Cramm R."/>
            <person name="Eitinger T."/>
            <person name="Ewering C."/>
            <person name="Potter M."/>
            <person name="Schwartz E."/>
            <person name="Strittmatter A."/>
            <person name="Voss I."/>
            <person name="Gottschalk G."/>
            <person name="Steinbuechel A."/>
            <person name="Friedrich B."/>
            <person name="Bowien B."/>
        </authorList>
    </citation>
    <scope>NUCLEOTIDE SEQUENCE [LARGE SCALE GENOMIC DNA]</scope>
    <source>
        <strain evidence="2">ATCC 17699 / DSM 428 / KCTC 22496 / NCIMB 10442 / H16 / Stanier 337</strain>
    </source>
</reference>
<protein>
    <submittedName>
        <fullName evidence="1">Uncharacterized protein</fullName>
    </submittedName>
</protein>
<organism evidence="1 2">
    <name type="scientific">Cupriavidus necator (strain ATCC 17699 / DSM 428 / KCTC 22496 / NCIMB 10442 / H16 / Stanier 337)</name>
    <name type="common">Ralstonia eutropha</name>
    <dbReference type="NCBI Taxonomy" id="381666"/>
    <lineage>
        <taxon>Bacteria</taxon>
        <taxon>Pseudomonadati</taxon>
        <taxon>Pseudomonadota</taxon>
        <taxon>Betaproteobacteria</taxon>
        <taxon>Burkholderiales</taxon>
        <taxon>Burkholderiaceae</taxon>
        <taxon>Cupriavidus</taxon>
    </lineage>
</organism>
<sequence>MTFAEHVLRFLGTTKFRTPSRGALAAPAEERPGSPHHPDVVRVHAANSTGPEGSNRHCAICRRKSDI</sequence>
<evidence type="ECO:0000313" key="1">
    <source>
        <dbReference type="EMBL" id="CAJ96861.1"/>
    </source>
</evidence>
<dbReference type="EMBL" id="AM260480">
    <property type="protein sequence ID" value="CAJ96861.1"/>
    <property type="molecule type" value="Genomic_DNA"/>
</dbReference>
<dbReference type="KEGG" id="reh:H16_B2079"/>
<gene>
    <name evidence="1" type="ordered locus">H16_B2079</name>
</gene>
<dbReference type="AlphaFoldDB" id="Q0JZG3"/>
<evidence type="ECO:0000313" key="2">
    <source>
        <dbReference type="Proteomes" id="UP000008210"/>
    </source>
</evidence>
<accession>Q0JZG3</accession>